<dbReference type="EMBL" id="BLXT01000860">
    <property type="protein sequence ID" value="GFN80948.1"/>
    <property type="molecule type" value="Genomic_DNA"/>
</dbReference>
<reference evidence="2 3" key="1">
    <citation type="journal article" date="2021" name="Elife">
        <title>Chloroplast acquisition without the gene transfer in kleptoplastic sea slugs, Plakobranchus ocellatus.</title>
        <authorList>
            <person name="Maeda T."/>
            <person name="Takahashi S."/>
            <person name="Yoshida T."/>
            <person name="Shimamura S."/>
            <person name="Takaki Y."/>
            <person name="Nagai Y."/>
            <person name="Toyoda A."/>
            <person name="Suzuki Y."/>
            <person name="Arimoto A."/>
            <person name="Ishii H."/>
            <person name="Satoh N."/>
            <person name="Nishiyama T."/>
            <person name="Hasebe M."/>
            <person name="Maruyama T."/>
            <person name="Minagawa J."/>
            <person name="Obokata J."/>
            <person name="Shigenobu S."/>
        </authorList>
    </citation>
    <scope>NUCLEOTIDE SEQUENCE [LARGE SCALE GENOMIC DNA]</scope>
</reference>
<evidence type="ECO:0000313" key="2">
    <source>
        <dbReference type="EMBL" id="GFN80948.1"/>
    </source>
</evidence>
<gene>
    <name evidence="2" type="ORF">PoB_000745400</name>
</gene>
<protein>
    <submittedName>
        <fullName evidence="2">Uncharacterized protein</fullName>
    </submittedName>
</protein>
<feature type="compositionally biased region" description="Pro residues" evidence="1">
    <location>
        <begin position="175"/>
        <end position="195"/>
    </location>
</feature>
<name>A0AAV3YFX0_9GAST</name>
<evidence type="ECO:0000256" key="1">
    <source>
        <dbReference type="SAM" id="MobiDB-lite"/>
    </source>
</evidence>
<organism evidence="2 3">
    <name type="scientific">Plakobranchus ocellatus</name>
    <dbReference type="NCBI Taxonomy" id="259542"/>
    <lineage>
        <taxon>Eukaryota</taxon>
        <taxon>Metazoa</taxon>
        <taxon>Spiralia</taxon>
        <taxon>Lophotrochozoa</taxon>
        <taxon>Mollusca</taxon>
        <taxon>Gastropoda</taxon>
        <taxon>Heterobranchia</taxon>
        <taxon>Euthyneura</taxon>
        <taxon>Panpulmonata</taxon>
        <taxon>Sacoglossa</taxon>
        <taxon>Placobranchoidea</taxon>
        <taxon>Plakobranchidae</taxon>
        <taxon>Plakobranchus</taxon>
    </lineage>
</organism>
<evidence type="ECO:0000313" key="3">
    <source>
        <dbReference type="Proteomes" id="UP000735302"/>
    </source>
</evidence>
<dbReference type="AlphaFoldDB" id="A0AAV3YFX0"/>
<accession>A0AAV3YFX0</accession>
<dbReference type="Proteomes" id="UP000735302">
    <property type="component" value="Unassembled WGS sequence"/>
</dbReference>
<sequence length="217" mass="23440">MTRTSVTFICYTFLAYVIEKKMSIFPQILTTQSGVMRFCPGDTYNSIKLNEILPRRSGGSLQIKCSFNGARARIRSVRSLAIEVGGDGEYTLVAAMTPEQVTYGEDITGVTASGKVGRRSKAQLKITYASATEGYCQSYRCVAEGVSGRRRRTQLRSIYKTIQVNAIDGGSCATTPPPTTTTTPPPTTTTTPPPTTTTTLPPTITTTLPSTTEQNPC</sequence>
<feature type="region of interest" description="Disordered" evidence="1">
    <location>
        <begin position="169"/>
        <end position="217"/>
    </location>
</feature>
<feature type="compositionally biased region" description="Low complexity" evidence="1">
    <location>
        <begin position="196"/>
        <end position="217"/>
    </location>
</feature>
<comment type="caution">
    <text evidence="2">The sequence shown here is derived from an EMBL/GenBank/DDBJ whole genome shotgun (WGS) entry which is preliminary data.</text>
</comment>
<keyword evidence="3" id="KW-1185">Reference proteome</keyword>
<proteinExistence type="predicted"/>